<evidence type="ECO:0000256" key="1">
    <source>
        <dbReference type="SAM" id="MobiDB-lite"/>
    </source>
</evidence>
<keyword evidence="3" id="KW-1185">Reference proteome</keyword>
<evidence type="ECO:0000313" key="2">
    <source>
        <dbReference type="EMBL" id="KAJ8334608.1"/>
    </source>
</evidence>
<proteinExistence type="predicted"/>
<evidence type="ECO:0000313" key="3">
    <source>
        <dbReference type="Proteomes" id="UP001152622"/>
    </source>
</evidence>
<feature type="region of interest" description="Disordered" evidence="1">
    <location>
        <begin position="26"/>
        <end position="77"/>
    </location>
</feature>
<dbReference type="Proteomes" id="UP001152622">
    <property type="component" value="Chromosome 21"/>
</dbReference>
<comment type="caution">
    <text evidence="2">The sequence shown here is derived from an EMBL/GenBank/DDBJ whole genome shotgun (WGS) entry which is preliminary data.</text>
</comment>
<name>A0A9Q1E9A7_SYNKA</name>
<dbReference type="AlphaFoldDB" id="A0A9Q1E9A7"/>
<accession>A0A9Q1E9A7</accession>
<protein>
    <submittedName>
        <fullName evidence="2">Uncharacterized protein</fullName>
    </submittedName>
</protein>
<dbReference type="EMBL" id="JAINUF010000021">
    <property type="protein sequence ID" value="KAJ8334608.1"/>
    <property type="molecule type" value="Genomic_DNA"/>
</dbReference>
<feature type="compositionally biased region" description="Basic residues" evidence="1">
    <location>
        <begin position="38"/>
        <end position="55"/>
    </location>
</feature>
<reference evidence="2" key="1">
    <citation type="journal article" date="2023" name="Science">
        <title>Genome structures resolve the early diversification of teleost fishes.</title>
        <authorList>
            <person name="Parey E."/>
            <person name="Louis A."/>
            <person name="Montfort J."/>
            <person name="Bouchez O."/>
            <person name="Roques C."/>
            <person name="Iampietro C."/>
            <person name="Lluch J."/>
            <person name="Castinel A."/>
            <person name="Donnadieu C."/>
            <person name="Desvignes T."/>
            <person name="Floi Bucao C."/>
            <person name="Jouanno E."/>
            <person name="Wen M."/>
            <person name="Mejri S."/>
            <person name="Dirks R."/>
            <person name="Jansen H."/>
            <person name="Henkel C."/>
            <person name="Chen W.J."/>
            <person name="Zahm M."/>
            <person name="Cabau C."/>
            <person name="Klopp C."/>
            <person name="Thompson A.W."/>
            <person name="Robinson-Rechavi M."/>
            <person name="Braasch I."/>
            <person name="Lecointre G."/>
            <person name="Bobe J."/>
            <person name="Postlethwait J.H."/>
            <person name="Berthelot C."/>
            <person name="Roest Crollius H."/>
            <person name="Guiguen Y."/>
        </authorList>
    </citation>
    <scope>NUCLEOTIDE SEQUENCE</scope>
    <source>
        <strain evidence="2">WJC10195</strain>
    </source>
</reference>
<organism evidence="2 3">
    <name type="scientific">Synaphobranchus kaupii</name>
    <name type="common">Kaup's arrowtooth eel</name>
    <dbReference type="NCBI Taxonomy" id="118154"/>
    <lineage>
        <taxon>Eukaryota</taxon>
        <taxon>Metazoa</taxon>
        <taxon>Chordata</taxon>
        <taxon>Craniata</taxon>
        <taxon>Vertebrata</taxon>
        <taxon>Euteleostomi</taxon>
        <taxon>Actinopterygii</taxon>
        <taxon>Neopterygii</taxon>
        <taxon>Teleostei</taxon>
        <taxon>Anguilliformes</taxon>
        <taxon>Synaphobranchidae</taxon>
        <taxon>Synaphobranchus</taxon>
    </lineage>
</organism>
<gene>
    <name evidence="2" type="ORF">SKAU_G00402470</name>
</gene>
<sequence>MPGTPANGETAPAPLLQAAARGGCTTPPYGHDVTAGRGARRRVSREGRRPRRHPRSATALFRLRLGETRQASTARPL</sequence>